<dbReference type="PROSITE" id="PS01322">
    <property type="entry name" value="PHOSPHOTRIESTERASE_1"/>
    <property type="match status" value="1"/>
</dbReference>
<comment type="similarity">
    <text evidence="3">Belongs to the metallo-dependent hydrolases superfamily. Phosphotriesterase family.</text>
</comment>
<dbReference type="EMBL" id="JAUSVX010000011">
    <property type="protein sequence ID" value="MDQ0472201.1"/>
    <property type="molecule type" value="Genomic_DNA"/>
</dbReference>
<evidence type="ECO:0000313" key="5">
    <source>
        <dbReference type="Proteomes" id="UP001242480"/>
    </source>
</evidence>
<dbReference type="CDD" id="cd00530">
    <property type="entry name" value="PTE"/>
    <property type="match status" value="1"/>
</dbReference>
<dbReference type="InterPro" id="IPR032466">
    <property type="entry name" value="Metal_Hydrolase"/>
</dbReference>
<dbReference type="PANTHER" id="PTHR10819">
    <property type="entry name" value="PHOSPHOTRIESTERASE-RELATED"/>
    <property type="match status" value="1"/>
</dbReference>
<dbReference type="InterPro" id="IPR017947">
    <property type="entry name" value="AryldialkylPase_Zn-BS"/>
</dbReference>
<evidence type="ECO:0000256" key="3">
    <source>
        <dbReference type="PROSITE-ProRule" id="PRU00679"/>
    </source>
</evidence>
<dbReference type="InterPro" id="IPR001559">
    <property type="entry name" value="Phosphotriesterase"/>
</dbReference>
<dbReference type="SUPFAM" id="SSF51556">
    <property type="entry name" value="Metallo-dependent hydrolases"/>
    <property type="match status" value="1"/>
</dbReference>
<comment type="caution">
    <text evidence="3">Lacks conserved residue(s) required for the propagation of feature annotation.</text>
</comment>
<reference evidence="4 5" key="1">
    <citation type="submission" date="2023-07" db="EMBL/GenBank/DDBJ databases">
        <title>Genomic Encyclopedia of Type Strains, Phase IV (KMG-IV): sequencing the most valuable type-strain genomes for metagenomic binning, comparative biology and taxonomic classification.</title>
        <authorList>
            <person name="Goeker M."/>
        </authorList>
    </citation>
    <scope>NUCLEOTIDE SEQUENCE [LARGE SCALE GENOMIC DNA]</scope>
    <source>
        <strain evidence="4 5">DSM 19619</strain>
    </source>
</reference>
<protein>
    <submittedName>
        <fullName evidence="4">Phosphotriesterase-related protein</fullName>
    </submittedName>
</protein>
<keyword evidence="2" id="KW-0378">Hydrolase</keyword>
<evidence type="ECO:0000256" key="2">
    <source>
        <dbReference type="ARBA" id="ARBA00022801"/>
    </source>
</evidence>
<comment type="caution">
    <text evidence="4">The sequence shown here is derived from an EMBL/GenBank/DDBJ whole genome shotgun (WGS) entry which is preliminary data.</text>
</comment>
<dbReference type="Proteomes" id="UP001242480">
    <property type="component" value="Unassembled WGS sequence"/>
</dbReference>
<accession>A0ABU0JFD3</accession>
<dbReference type="Gene3D" id="3.20.20.140">
    <property type="entry name" value="Metal-dependent hydrolases"/>
    <property type="match status" value="1"/>
</dbReference>
<dbReference type="Pfam" id="PF02126">
    <property type="entry name" value="PTE"/>
    <property type="match status" value="1"/>
</dbReference>
<gene>
    <name evidence="4" type="ORF">QO011_005230</name>
</gene>
<sequence>MSELSETHIGSGKAMTVLGPISADSLGVTLMHEHILNDCRCWWNEPKQPERAYLGTGPVSIEILGELRMDPFANRHNCALDDEALAIAELKPVAALGGRTVVDPTCRGIGRNPEALARISRATGLQIVMGAGYYLQSSHPPEVAAMSARDIADEIVREALDGVGDSGIRIGLIGEIGVSSDFTPDEEKSLRGAAAAQRRTGLPLMVHLPGWFRHAHRVLDIVADEGGDLGHTVLCHLNPSWFDTDYQFALARRGAILEYDMVGMDFWYADQGVQCPSEEENARAIKGLIDAGFGGQLVLSQDVFLKMMLTRYGGFGYAYIQRHFLPRLKRHGVSDAEIRALMVDNPRRVFSAPA</sequence>
<evidence type="ECO:0000256" key="1">
    <source>
        <dbReference type="ARBA" id="ARBA00022723"/>
    </source>
</evidence>
<keyword evidence="5" id="KW-1185">Reference proteome</keyword>
<name>A0ABU0JFD3_9HYPH</name>
<dbReference type="PANTHER" id="PTHR10819:SF3">
    <property type="entry name" value="PHOSPHOTRIESTERASE-RELATED PROTEIN"/>
    <property type="match status" value="1"/>
</dbReference>
<proteinExistence type="inferred from homology"/>
<evidence type="ECO:0000313" key="4">
    <source>
        <dbReference type="EMBL" id="MDQ0472201.1"/>
    </source>
</evidence>
<organism evidence="4 5">
    <name type="scientific">Labrys wisconsinensis</name>
    <dbReference type="NCBI Taxonomy" id="425677"/>
    <lineage>
        <taxon>Bacteria</taxon>
        <taxon>Pseudomonadati</taxon>
        <taxon>Pseudomonadota</taxon>
        <taxon>Alphaproteobacteria</taxon>
        <taxon>Hyphomicrobiales</taxon>
        <taxon>Xanthobacteraceae</taxon>
        <taxon>Labrys</taxon>
    </lineage>
</organism>
<dbReference type="PROSITE" id="PS51347">
    <property type="entry name" value="PHOSPHOTRIESTERASE_2"/>
    <property type="match status" value="1"/>
</dbReference>
<dbReference type="RefSeq" id="WP_307278642.1">
    <property type="nucleotide sequence ID" value="NZ_JAUSVX010000011.1"/>
</dbReference>
<keyword evidence="1" id="KW-0479">Metal-binding</keyword>